<proteinExistence type="predicted"/>
<organism evidence="1 2">
    <name type="scientific">Microcystis aeruginosa Ma_QC_Ca_00000000_S207</name>
    <dbReference type="NCBI Taxonomy" id="2486251"/>
    <lineage>
        <taxon>Bacteria</taxon>
        <taxon>Bacillati</taxon>
        <taxon>Cyanobacteriota</taxon>
        <taxon>Cyanophyceae</taxon>
        <taxon>Oscillatoriophycideae</taxon>
        <taxon>Chroococcales</taxon>
        <taxon>Microcystaceae</taxon>
        <taxon>Microcystis</taxon>
    </lineage>
</organism>
<dbReference type="AlphaFoldDB" id="A0A552FPP6"/>
<evidence type="ECO:0000313" key="2">
    <source>
        <dbReference type="Proteomes" id="UP000320293"/>
    </source>
</evidence>
<sequence length="509" mass="58417">MSFDIIEIPSGKIGLVEAQKGGNPAFSGRFGRVVECQNFQDEIAFINNGGQRGKQLSFLIAGTYHINPEYFYVEIVDEICINEDQIGIVTAKYGRQRPLGQQFGNFVECNNFQDAQAFIENDGQQGKQLVILTSNTYSINTWIFEVEIRPVTKIPLGEIGLVIANDGQVMPNHRRLGRSVKCKDFEDAQAFIDNGGECGPQLAILRDGKKYQINTELFTVITSANPEKARLKPEQLKYYKVERDSIGIVRTTEGTTDLSRMFGPRIEGHDNFQSPQKFIDVGGYKGLQEEVLLEAEYSLNPWFVTVEQVPFVEIPPHCIGILLNVFPERIGHELENNAITIKPPGKHPINTAIQKVYIVPTNTIQVRWWEISRNTPLDYPPLIIRTNEESKEYLLNLILKFTIQKDYTYDSTYEFIKAVAGNLNELRVVSHEYLISTFVEGNLEDIVIDIYRCEISRHNHEELKTNEIQDRIKQQAKSKIIERCKHYYINIEENKEPMSFFFSRDREEM</sequence>
<protein>
    <submittedName>
        <fullName evidence="1">Uncharacterized protein</fullName>
    </submittedName>
</protein>
<dbReference type="Proteomes" id="UP000320293">
    <property type="component" value="Unassembled WGS sequence"/>
</dbReference>
<accession>A0A552FPP6</accession>
<evidence type="ECO:0000313" key="1">
    <source>
        <dbReference type="EMBL" id="TRU48567.1"/>
    </source>
</evidence>
<dbReference type="EMBL" id="SFBF01000171">
    <property type="protein sequence ID" value="TRU48567.1"/>
    <property type="molecule type" value="Genomic_DNA"/>
</dbReference>
<reference evidence="1 2" key="1">
    <citation type="submission" date="2019-01" db="EMBL/GenBank/DDBJ databases">
        <title>Coherence of Microcystis species and biogeography revealed through population genomics.</title>
        <authorList>
            <person name="Perez-Carrascal O.M."/>
            <person name="Terrat Y."/>
            <person name="Giani A."/>
            <person name="Fortin N."/>
            <person name="Tromas N."/>
            <person name="Shapiro B.J."/>
        </authorList>
    </citation>
    <scope>NUCLEOTIDE SEQUENCE [LARGE SCALE GENOMIC DNA]</scope>
    <source>
        <strain evidence="1">Ma_QC_Ca_00000000_S207</strain>
    </source>
</reference>
<comment type="caution">
    <text evidence="1">The sequence shown here is derived from an EMBL/GenBank/DDBJ whole genome shotgun (WGS) entry which is preliminary data.</text>
</comment>
<gene>
    <name evidence="1" type="ORF">EWV91_09155</name>
</gene>
<name>A0A552FPP6_MICAE</name>